<dbReference type="PANTHER" id="PTHR20855">
    <property type="entry name" value="ADIPOR/PROGESTIN RECEPTOR-RELATED"/>
    <property type="match status" value="1"/>
</dbReference>
<dbReference type="Pfam" id="PF03006">
    <property type="entry name" value="HlyIII"/>
    <property type="match status" value="1"/>
</dbReference>
<evidence type="ECO:0000313" key="8">
    <source>
        <dbReference type="EMBL" id="KAF0729474.1"/>
    </source>
</evidence>
<gene>
    <name evidence="8" type="ORF">Ae201684_012972</name>
</gene>
<feature type="transmembrane region" description="Helical" evidence="7">
    <location>
        <begin position="135"/>
        <end position="156"/>
    </location>
</feature>
<dbReference type="VEuPathDB" id="FungiDB:AeMF1_010013"/>
<name>A0A6G0WQ37_9STRA</name>
<proteinExistence type="inferred from homology"/>
<evidence type="ECO:0000256" key="5">
    <source>
        <dbReference type="ARBA" id="ARBA00023136"/>
    </source>
</evidence>
<feature type="transmembrane region" description="Helical" evidence="7">
    <location>
        <begin position="229"/>
        <end position="248"/>
    </location>
</feature>
<feature type="transmembrane region" description="Helical" evidence="7">
    <location>
        <begin position="70"/>
        <end position="89"/>
    </location>
</feature>
<keyword evidence="5 7" id="KW-0472">Membrane</keyword>
<reference evidence="8 9" key="1">
    <citation type="submission" date="2019-07" db="EMBL/GenBank/DDBJ databases">
        <title>Genomics analysis of Aphanomyces spp. identifies a new class of oomycete effector associated with host adaptation.</title>
        <authorList>
            <person name="Gaulin E."/>
        </authorList>
    </citation>
    <scope>NUCLEOTIDE SEQUENCE [LARGE SCALE GENOMIC DNA]</scope>
    <source>
        <strain evidence="8 9">ATCC 201684</strain>
    </source>
</reference>
<dbReference type="GO" id="GO:0016020">
    <property type="term" value="C:membrane"/>
    <property type="evidence" value="ECO:0007669"/>
    <property type="project" value="UniProtKB-SubCell"/>
</dbReference>
<feature type="transmembrane region" description="Helical" evidence="7">
    <location>
        <begin position="101"/>
        <end position="123"/>
    </location>
</feature>
<comment type="caution">
    <text evidence="8">The sequence shown here is derived from an EMBL/GenBank/DDBJ whole genome shotgun (WGS) entry which is preliminary data.</text>
</comment>
<dbReference type="EMBL" id="VJMJ01000164">
    <property type="protein sequence ID" value="KAF0729474.1"/>
    <property type="molecule type" value="Genomic_DNA"/>
</dbReference>
<comment type="similarity">
    <text evidence="2">Belongs to the ADIPOR family.</text>
</comment>
<feature type="binding site" evidence="6">
    <location>
        <position position="267"/>
    </location>
    <ligand>
        <name>Zn(2+)</name>
        <dbReference type="ChEBI" id="CHEBI:29105"/>
    </ligand>
</feature>
<dbReference type="InterPro" id="IPR004254">
    <property type="entry name" value="AdipoR/HlyIII-related"/>
</dbReference>
<comment type="subcellular location">
    <subcellularLocation>
        <location evidence="1">Membrane</location>
        <topology evidence="1">Multi-pass membrane protein</topology>
    </subcellularLocation>
</comment>
<keyword evidence="3 7" id="KW-0812">Transmembrane</keyword>
<feature type="transmembrane region" description="Helical" evidence="7">
    <location>
        <begin position="168"/>
        <end position="190"/>
    </location>
</feature>
<dbReference type="GO" id="GO:0038023">
    <property type="term" value="F:signaling receptor activity"/>
    <property type="evidence" value="ECO:0007669"/>
    <property type="project" value="TreeGrafter"/>
</dbReference>
<accession>A0A6G0WQ37</accession>
<keyword evidence="6" id="KW-0862">Zinc</keyword>
<dbReference type="PANTHER" id="PTHR20855:SF52">
    <property type="entry name" value="ADIPONECTIN RECEPTOR PROTEIN"/>
    <property type="match status" value="1"/>
</dbReference>
<protein>
    <submittedName>
        <fullName evidence="8">Uncharacterized protein</fullName>
    </submittedName>
</protein>
<evidence type="ECO:0000256" key="6">
    <source>
        <dbReference type="PIRSR" id="PIRSR604254-1"/>
    </source>
</evidence>
<evidence type="ECO:0000256" key="1">
    <source>
        <dbReference type="ARBA" id="ARBA00004141"/>
    </source>
</evidence>
<evidence type="ECO:0000256" key="2">
    <source>
        <dbReference type="ARBA" id="ARBA00007018"/>
    </source>
</evidence>
<dbReference type="GO" id="GO:0046872">
    <property type="term" value="F:metal ion binding"/>
    <property type="evidence" value="ECO:0007669"/>
    <property type="project" value="UniProtKB-KW"/>
</dbReference>
<dbReference type="AlphaFoldDB" id="A0A6G0WQ37"/>
<keyword evidence="6" id="KW-0479">Metal-binding</keyword>
<keyword evidence="9" id="KW-1185">Reference proteome</keyword>
<evidence type="ECO:0000256" key="3">
    <source>
        <dbReference type="ARBA" id="ARBA00022692"/>
    </source>
</evidence>
<feature type="transmembrane region" description="Helical" evidence="7">
    <location>
        <begin position="197"/>
        <end position="217"/>
    </location>
</feature>
<evidence type="ECO:0000313" key="9">
    <source>
        <dbReference type="Proteomes" id="UP000481153"/>
    </source>
</evidence>
<feature type="binding site" evidence="6">
    <location>
        <position position="271"/>
    </location>
    <ligand>
        <name>Zn(2+)</name>
        <dbReference type="ChEBI" id="CHEBI:29105"/>
    </ligand>
</feature>
<organism evidence="8 9">
    <name type="scientific">Aphanomyces euteiches</name>
    <dbReference type="NCBI Taxonomy" id="100861"/>
    <lineage>
        <taxon>Eukaryota</taxon>
        <taxon>Sar</taxon>
        <taxon>Stramenopiles</taxon>
        <taxon>Oomycota</taxon>
        <taxon>Saprolegniomycetes</taxon>
        <taxon>Saprolegniales</taxon>
        <taxon>Verrucalvaceae</taxon>
        <taxon>Aphanomyces</taxon>
    </lineage>
</organism>
<feature type="binding site" evidence="6">
    <location>
        <position position="122"/>
    </location>
    <ligand>
        <name>Zn(2+)</name>
        <dbReference type="ChEBI" id="CHEBI:29105"/>
    </ligand>
</feature>
<dbReference type="Proteomes" id="UP000481153">
    <property type="component" value="Unassembled WGS sequence"/>
</dbReference>
<evidence type="ECO:0000256" key="4">
    <source>
        <dbReference type="ARBA" id="ARBA00022989"/>
    </source>
</evidence>
<evidence type="ECO:0000256" key="7">
    <source>
        <dbReference type="SAM" id="Phobius"/>
    </source>
</evidence>
<sequence length="298" mass="33924">MIYPSETVYGSLLHDPVKRRKDLATFDELDTLGFAFLSKNHFTRSGYRVHYSAKDCLLSLFQLHNETWNVWIHVIGSLAFAHLALQTPWTPLDAAADAIPTWPIVACLVCIALCFTLSAIYHLMYVQSPYWAKVFLQFDFAGILLLMMGTAVPMLYYTFYCDVFVRNLYVGMAFFFGATGFCVSFTAAFRTVTSLRIAVFMSIVMACVVVPLTHLLLTDGWHHPRVYMMLGPLLSSLPFNLPGVVFYASRFPERISPGRFDIWGSSHQWWHLCVVVAGILYYQQTLELHAWRSANPCV</sequence>
<keyword evidence="4 7" id="KW-1133">Transmembrane helix</keyword>